<dbReference type="Proteomes" id="UP000268313">
    <property type="component" value="Unassembled WGS sequence"/>
</dbReference>
<evidence type="ECO:0000313" key="2">
    <source>
        <dbReference type="EMBL" id="RKH06360.1"/>
    </source>
</evidence>
<evidence type="ECO:0000313" key="3">
    <source>
        <dbReference type="Proteomes" id="UP000268313"/>
    </source>
</evidence>
<accession>A0A3A8KEI2</accession>
<gene>
    <name evidence="2" type="ORF">D7X32_05370</name>
</gene>
<feature type="compositionally biased region" description="Low complexity" evidence="1">
    <location>
        <begin position="110"/>
        <end position="127"/>
    </location>
</feature>
<evidence type="ECO:0000256" key="1">
    <source>
        <dbReference type="SAM" id="MobiDB-lite"/>
    </source>
</evidence>
<dbReference type="EMBL" id="RAWE01000011">
    <property type="protein sequence ID" value="RKH06360.1"/>
    <property type="molecule type" value="Genomic_DNA"/>
</dbReference>
<proteinExistence type="predicted"/>
<reference evidence="3" key="1">
    <citation type="submission" date="2018-09" db="EMBL/GenBank/DDBJ databases">
        <authorList>
            <person name="Livingstone P.G."/>
            <person name="Whitworth D.E."/>
        </authorList>
    </citation>
    <scope>NUCLEOTIDE SEQUENCE [LARGE SCALE GENOMIC DNA]</scope>
    <source>
        <strain evidence="3">CA043D</strain>
    </source>
</reference>
<dbReference type="AlphaFoldDB" id="A0A3A8KEI2"/>
<sequence>MTDEERFDEILGELGELMLDLGDLSSRIMLIGGQVLALESRQRGGTGVIAIETDTGIVVERGFSFEPDLLFDLDGADFMAERLPEVLRQRAMRRPGSSAGPRPCRVGRWTWTSSPPRTSIPTSCPPA</sequence>
<organism evidence="2 3">
    <name type="scientific">Corallococcus carmarthensis</name>
    <dbReference type="NCBI Taxonomy" id="2316728"/>
    <lineage>
        <taxon>Bacteria</taxon>
        <taxon>Pseudomonadati</taxon>
        <taxon>Myxococcota</taxon>
        <taxon>Myxococcia</taxon>
        <taxon>Myxococcales</taxon>
        <taxon>Cystobacterineae</taxon>
        <taxon>Myxococcaceae</taxon>
        <taxon>Corallococcus</taxon>
    </lineage>
</organism>
<protein>
    <submittedName>
        <fullName evidence="2">Uncharacterized protein</fullName>
    </submittedName>
</protein>
<feature type="region of interest" description="Disordered" evidence="1">
    <location>
        <begin position="91"/>
        <end position="127"/>
    </location>
</feature>
<name>A0A3A8KEI2_9BACT</name>
<comment type="caution">
    <text evidence="2">The sequence shown here is derived from an EMBL/GenBank/DDBJ whole genome shotgun (WGS) entry which is preliminary data.</text>
</comment>
<keyword evidence="3" id="KW-1185">Reference proteome</keyword>
<dbReference type="RefSeq" id="WP_120601416.1">
    <property type="nucleotide sequence ID" value="NZ_JABFJX010000281.1"/>
</dbReference>